<dbReference type="InterPro" id="IPR013749">
    <property type="entry name" value="PM/HMP-P_kinase-1"/>
</dbReference>
<keyword evidence="3" id="KW-1185">Reference proteome</keyword>
<dbReference type="Gene3D" id="3.40.1190.20">
    <property type="match status" value="1"/>
</dbReference>
<dbReference type="RefSeq" id="WP_266123452.1">
    <property type="nucleotide sequence ID" value="NZ_JAJHNU010000004.1"/>
</dbReference>
<keyword evidence="2" id="KW-0418">Kinase</keyword>
<sequence>MLSLPVALILGPYDPSGAAYLPADVLNSAQLGCHALSVPTSLLVRDSAKLEHVQLLTDEIIDDQLRCLLEDSSIQAIKSGPVYSPEVASLLAEVSADYNEVPLVLHLTGLPETALLDPCWPEDTFDALYKLVLPQTALVVVDYTSLLQWQSEGLLSEDTSPVQQLLQAGADHVLCTGGNSQQGMPTYQFFSHVDQLDYRIPLPNAVRQQDLDSFLSTAICAYLAQGNELGAAVELSIEQLELASQHSFQLGMGHRQLNRLSRNDD</sequence>
<reference evidence="2" key="1">
    <citation type="submission" date="2021-11" db="EMBL/GenBank/DDBJ databases">
        <title>Draft genome sequence of Alcaligenes endophyticus type strain CCUG 75668T.</title>
        <authorList>
            <person name="Salva-Serra F."/>
            <person name="Duran R.E."/>
            <person name="Seeger M."/>
            <person name="Moore E.R.B."/>
            <person name="Jaen-Luchoro D."/>
        </authorList>
    </citation>
    <scope>NUCLEOTIDE SEQUENCE</scope>
    <source>
        <strain evidence="2">CCUG 75668</strain>
    </source>
</reference>
<evidence type="ECO:0000313" key="2">
    <source>
        <dbReference type="EMBL" id="MDN4122325.1"/>
    </source>
</evidence>
<evidence type="ECO:0000259" key="1">
    <source>
        <dbReference type="Pfam" id="PF08543"/>
    </source>
</evidence>
<feature type="domain" description="Pyridoxamine kinase/Phosphomethylpyrimidine kinase" evidence="1">
    <location>
        <begin position="14"/>
        <end position="257"/>
    </location>
</feature>
<dbReference type="PANTHER" id="PTHR20858">
    <property type="entry name" value="PHOSPHOMETHYLPYRIMIDINE KINASE"/>
    <property type="match status" value="1"/>
</dbReference>
<dbReference type="GO" id="GO:0008972">
    <property type="term" value="F:phosphomethylpyrimidine kinase activity"/>
    <property type="evidence" value="ECO:0007669"/>
    <property type="project" value="UniProtKB-EC"/>
</dbReference>
<proteinExistence type="predicted"/>
<gene>
    <name evidence="2" type="ORF">LMS43_13605</name>
</gene>
<dbReference type="EMBL" id="JAJHNU010000004">
    <property type="protein sequence ID" value="MDN4122325.1"/>
    <property type="molecule type" value="Genomic_DNA"/>
</dbReference>
<dbReference type="Proteomes" id="UP001168613">
    <property type="component" value="Unassembled WGS sequence"/>
</dbReference>
<comment type="caution">
    <text evidence="2">The sequence shown here is derived from an EMBL/GenBank/DDBJ whole genome shotgun (WGS) entry which is preliminary data.</text>
</comment>
<accession>A0ABT8EM12</accession>
<dbReference type="SUPFAM" id="SSF53613">
    <property type="entry name" value="Ribokinase-like"/>
    <property type="match status" value="1"/>
</dbReference>
<dbReference type="InterPro" id="IPR029056">
    <property type="entry name" value="Ribokinase-like"/>
</dbReference>
<dbReference type="PANTHER" id="PTHR20858:SF17">
    <property type="entry name" value="HYDROXYMETHYLPYRIMIDINE_PHOSPHOMETHYLPYRIMIDINE KINASE THI20-RELATED"/>
    <property type="match status" value="1"/>
</dbReference>
<keyword evidence="2" id="KW-0808">Transferase</keyword>
<protein>
    <submittedName>
        <fullName evidence="2">Bifunctional hydroxymethylpyrimidine kinase/phosphomethylpyrimidine kinase</fullName>
        <ecNumber evidence="2">2.7.1.49</ecNumber>
        <ecNumber evidence="2">2.7.4.7</ecNumber>
    </submittedName>
</protein>
<organism evidence="2 3">
    <name type="scientific">Alcaligenes endophyticus</name>
    <dbReference type="NCBI Taxonomy" id="1929088"/>
    <lineage>
        <taxon>Bacteria</taxon>
        <taxon>Pseudomonadati</taxon>
        <taxon>Pseudomonadota</taxon>
        <taxon>Betaproteobacteria</taxon>
        <taxon>Burkholderiales</taxon>
        <taxon>Alcaligenaceae</taxon>
        <taxon>Alcaligenes</taxon>
    </lineage>
</organism>
<dbReference type="EC" id="2.7.1.49" evidence="2"/>
<dbReference type="GO" id="GO:0008902">
    <property type="term" value="F:hydroxymethylpyrimidine kinase activity"/>
    <property type="evidence" value="ECO:0007669"/>
    <property type="project" value="UniProtKB-EC"/>
</dbReference>
<name>A0ABT8EM12_9BURK</name>
<evidence type="ECO:0000313" key="3">
    <source>
        <dbReference type="Proteomes" id="UP001168613"/>
    </source>
</evidence>
<dbReference type="Pfam" id="PF08543">
    <property type="entry name" value="Phos_pyr_kin"/>
    <property type="match status" value="1"/>
</dbReference>
<dbReference type="EC" id="2.7.4.7" evidence="2"/>